<feature type="transmembrane region" description="Helical" evidence="1">
    <location>
        <begin position="25"/>
        <end position="46"/>
    </location>
</feature>
<evidence type="ECO:0000313" key="3">
    <source>
        <dbReference type="Proteomes" id="UP000503312"/>
    </source>
</evidence>
<dbReference type="Proteomes" id="UP000503312">
    <property type="component" value="Chromosome"/>
</dbReference>
<keyword evidence="3" id="KW-1185">Reference proteome</keyword>
<keyword evidence="1" id="KW-0472">Membrane</keyword>
<reference evidence="2 3" key="1">
    <citation type="submission" date="2018-04" db="EMBL/GenBank/DDBJ databases">
        <title>Polynucleobacter sp. UH21B genome.</title>
        <authorList>
            <person name="Hahn M.W."/>
        </authorList>
    </citation>
    <scope>NUCLEOTIDE SEQUENCE [LARGE SCALE GENOMIC DNA]</scope>
    <source>
        <strain evidence="2 3">MWH-UH21B</strain>
    </source>
</reference>
<dbReference type="AlphaFoldDB" id="A0A6M9PPG3"/>
<sequence>MTQIPENQIHHLKESLEENSFKKRAPWILLFGFLLLVIAGALTYTYHYRDLPKCQDERVQILLNQNIRSNEALIQNSRTLAFEGIKEISQNNDQRSCRANLITSQGNYLVTYLVQNDLIENSWMSKFLGKVEYSISIEKIESAQ</sequence>
<protein>
    <submittedName>
        <fullName evidence="2">Uncharacterized protein</fullName>
    </submittedName>
</protein>
<accession>A0A6M9PPG3</accession>
<dbReference type="EMBL" id="CP028942">
    <property type="protein sequence ID" value="QKM64264.1"/>
    <property type="molecule type" value="Genomic_DNA"/>
</dbReference>
<gene>
    <name evidence="2" type="ORF">DCO17_02860</name>
</gene>
<organism evidence="2 3">
    <name type="scientific">Polynucleobacter tropicus</name>
    <dbReference type="NCBI Taxonomy" id="1743174"/>
    <lineage>
        <taxon>Bacteria</taxon>
        <taxon>Pseudomonadati</taxon>
        <taxon>Pseudomonadota</taxon>
        <taxon>Betaproteobacteria</taxon>
        <taxon>Burkholderiales</taxon>
        <taxon>Burkholderiaceae</taxon>
        <taxon>Polynucleobacter</taxon>
    </lineage>
</organism>
<evidence type="ECO:0000256" key="1">
    <source>
        <dbReference type="SAM" id="Phobius"/>
    </source>
</evidence>
<keyword evidence="1" id="KW-1133">Transmembrane helix</keyword>
<proteinExistence type="predicted"/>
<keyword evidence="1" id="KW-0812">Transmembrane</keyword>
<dbReference type="KEGG" id="ptrp:DCO17_02860"/>
<name>A0A6M9PPG3_9BURK</name>
<evidence type="ECO:0000313" key="2">
    <source>
        <dbReference type="EMBL" id="QKM64264.1"/>
    </source>
</evidence>
<dbReference type="RefSeq" id="WP_173955306.1">
    <property type="nucleotide sequence ID" value="NZ_CP028942.1"/>
</dbReference>